<organism evidence="2 3">
    <name type="scientific">Listeria booriae</name>
    <dbReference type="NCBI Taxonomy" id="1552123"/>
    <lineage>
        <taxon>Bacteria</taxon>
        <taxon>Bacillati</taxon>
        <taxon>Bacillota</taxon>
        <taxon>Bacilli</taxon>
        <taxon>Bacillales</taxon>
        <taxon>Listeriaceae</taxon>
        <taxon>Listeria</taxon>
    </lineage>
</organism>
<proteinExistence type="predicted"/>
<evidence type="ECO:0008006" key="4">
    <source>
        <dbReference type="Google" id="ProtNLM"/>
    </source>
</evidence>
<evidence type="ECO:0000313" key="3">
    <source>
        <dbReference type="Proteomes" id="UP000547643"/>
    </source>
</evidence>
<feature type="transmembrane region" description="Helical" evidence="1">
    <location>
        <begin position="226"/>
        <end position="247"/>
    </location>
</feature>
<dbReference type="EMBL" id="JAARUV010000002">
    <property type="protein sequence ID" value="MBC1778710.1"/>
    <property type="molecule type" value="Genomic_DNA"/>
</dbReference>
<dbReference type="InterPro" id="IPR045798">
    <property type="entry name" value="TrbL_Firmicutes"/>
</dbReference>
<feature type="transmembrane region" description="Helical" evidence="1">
    <location>
        <begin position="259"/>
        <end position="276"/>
    </location>
</feature>
<feature type="transmembrane region" description="Helical" evidence="1">
    <location>
        <begin position="165"/>
        <end position="191"/>
    </location>
</feature>
<keyword evidence="1" id="KW-0812">Transmembrane</keyword>
<dbReference type="AlphaFoldDB" id="A0A7X0XQ98"/>
<dbReference type="Pfam" id="PF19478">
    <property type="entry name" value="TrbL_2"/>
    <property type="match status" value="1"/>
</dbReference>
<accession>A0A7X0XQ98</accession>
<sequence length="289" mass="32340">MFGVFEKLGEWIQELLISMVESNLTNMFIDVNEQVDMIAKEVGKTPQGWNADIFGMIQALSENVIVPIAGLIITYILCYELITLILEKNNMQDVDTFMFFKYFFKMCVAVMLVSHTFDITMAVFDLAQYVVNQAAGTINSSASIDISAVLTTMKERMQEMGVGELFGLVFETLIVSLCMKIMAVIIMVIIYGRMIEIYLYCSVAPIPFATLSNREWGTIGTNYFKSLFALGFQGFFIMVCVGIYAILVKAMTVSDNIHMAIFSIATYTVLLCFTLFKTGSVSKSIFGAH</sequence>
<evidence type="ECO:0000256" key="1">
    <source>
        <dbReference type="SAM" id="Phobius"/>
    </source>
</evidence>
<keyword evidence="1" id="KW-1133">Transmembrane helix</keyword>
<feature type="transmembrane region" description="Helical" evidence="1">
    <location>
        <begin position="102"/>
        <end position="124"/>
    </location>
</feature>
<dbReference type="Proteomes" id="UP000547643">
    <property type="component" value="Unassembled WGS sequence"/>
</dbReference>
<evidence type="ECO:0000313" key="2">
    <source>
        <dbReference type="EMBL" id="MBC1778710.1"/>
    </source>
</evidence>
<comment type="caution">
    <text evidence="2">The sequence shown here is derived from an EMBL/GenBank/DDBJ whole genome shotgun (WGS) entry which is preliminary data.</text>
</comment>
<protein>
    <recommendedName>
        <fullName evidence="4">Conjugal transfer protein TrbL</fullName>
    </recommendedName>
</protein>
<keyword evidence="1" id="KW-0472">Membrane</keyword>
<gene>
    <name evidence="2" type="ORF">HCA46_07675</name>
</gene>
<dbReference type="RefSeq" id="WP_185368422.1">
    <property type="nucleotide sequence ID" value="NZ_JAAROK010000004.1"/>
</dbReference>
<feature type="transmembrane region" description="Helical" evidence="1">
    <location>
        <begin position="64"/>
        <end position="82"/>
    </location>
</feature>
<name>A0A7X0XQ98_9LIST</name>
<reference evidence="2 3" key="1">
    <citation type="submission" date="2020-03" db="EMBL/GenBank/DDBJ databases">
        <title>Soil Listeria distribution.</title>
        <authorList>
            <person name="Liao J."/>
            <person name="Wiedmann M."/>
        </authorList>
    </citation>
    <scope>NUCLEOTIDE SEQUENCE [LARGE SCALE GENOMIC DNA]</scope>
    <source>
        <strain evidence="2 3">FSL L7-1017</strain>
    </source>
</reference>